<evidence type="ECO:0000256" key="2">
    <source>
        <dbReference type="ARBA" id="ARBA00013194"/>
    </source>
</evidence>
<name>S7ZYC8_DACHA</name>
<dbReference type="Proteomes" id="UP000015100">
    <property type="component" value="Unassembled WGS sequence"/>
</dbReference>
<dbReference type="HOGENOM" id="CLU_012062_33_1_1"/>
<evidence type="ECO:0000256" key="5">
    <source>
        <dbReference type="SAM" id="MobiDB-lite"/>
    </source>
</evidence>
<feature type="compositionally biased region" description="Basic and acidic residues" evidence="5">
    <location>
        <begin position="287"/>
        <end position="309"/>
    </location>
</feature>
<organism evidence="7 8">
    <name type="scientific">Dactylellina haptotyla (strain CBS 200.50)</name>
    <name type="common">Nematode-trapping fungus</name>
    <name type="synonym">Monacrosporium haptotylum</name>
    <dbReference type="NCBI Taxonomy" id="1284197"/>
    <lineage>
        <taxon>Eukaryota</taxon>
        <taxon>Fungi</taxon>
        <taxon>Dikarya</taxon>
        <taxon>Ascomycota</taxon>
        <taxon>Pezizomycotina</taxon>
        <taxon>Orbiliomycetes</taxon>
        <taxon>Orbiliales</taxon>
        <taxon>Orbiliaceae</taxon>
        <taxon>Dactylellina</taxon>
    </lineage>
</organism>
<sequence length="421" mass="48814">MTNSVRPRCFLDIHHGMSPVGRVVIELFTDKTPKTCENFRSLCTGSNPSNLHYKSSIFHRVIEDFMIQGGDITSGDGKGGLSIYGETFEDENLGWSDIDREGLVCMANRGKDTNSSQFFITCAPCDHLNGKHTVFGHVVAGLEFIKEIEGVKVDSSDKPVVDVFISNCGELEFRRAPAKASKPADTRASRDRKRSRSRSASRTRSRDRDGIASRDKDRDASRTRSPRGARSDRHRRRRGDRDRDRDSNKDSRRSHRRHDHHHRRNSRSRSPRQEDDLVSKEPAVSLDDTRPTSRSKSPEKIASPKEQRNSRSSRHHRPSRRSYSRSRSRSRDPHRNPRGYDNEEDFDSEEERRVQREEDERESNRRHQHQQHHDRPYRSPPRRDDRHQSGDSGVTFKGRGSMKYREKSSWNSGYNRFGRLI</sequence>
<accession>S7ZYC8</accession>
<dbReference type="GO" id="GO:0016018">
    <property type="term" value="F:cyclosporin A binding"/>
    <property type="evidence" value="ECO:0007669"/>
    <property type="project" value="TreeGrafter"/>
</dbReference>
<dbReference type="GO" id="GO:0003755">
    <property type="term" value="F:peptidyl-prolyl cis-trans isomerase activity"/>
    <property type="evidence" value="ECO:0007669"/>
    <property type="project" value="UniProtKB-KW"/>
</dbReference>
<evidence type="ECO:0000256" key="1">
    <source>
        <dbReference type="ARBA" id="ARBA00000971"/>
    </source>
</evidence>
<keyword evidence="8" id="KW-1185">Reference proteome</keyword>
<feature type="compositionally biased region" description="Basic residues" evidence="5">
    <location>
        <begin position="224"/>
        <end position="238"/>
    </location>
</feature>
<dbReference type="InterPro" id="IPR029000">
    <property type="entry name" value="Cyclophilin-like_dom_sf"/>
</dbReference>
<reference evidence="7 8" key="1">
    <citation type="journal article" date="2013" name="PLoS Genet.">
        <title>Genomic mechanisms accounting for the adaptation to parasitism in nematode-trapping fungi.</title>
        <authorList>
            <person name="Meerupati T."/>
            <person name="Andersson K.M."/>
            <person name="Friman E."/>
            <person name="Kumar D."/>
            <person name="Tunlid A."/>
            <person name="Ahren D."/>
        </authorList>
    </citation>
    <scope>NUCLEOTIDE SEQUENCE [LARGE SCALE GENOMIC DNA]</scope>
    <source>
        <strain evidence="7 8">CBS 200.50</strain>
    </source>
</reference>
<evidence type="ECO:0000256" key="4">
    <source>
        <dbReference type="ARBA" id="ARBA00023235"/>
    </source>
</evidence>
<evidence type="ECO:0000313" key="7">
    <source>
        <dbReference type="EMBL" id="EPS35439.1"/>
    </source>
</evidence>
<dbReference type="InterPro" id="IPR020892">
    <property type="entry name" value="Cyclophilin-type_PPIase_CS"/>
</dbReference>
<dbReference type="PANTHER" id="PTHR11071:SF561">
    <property type="entry name" value="PEPTIDYL-PROLYL CIS-TRANS ISOMERASE D-RELATED"/>
    <property type="match status" value="1"/>
</dbReference>
<feature type="compositionally biased region" description="Basic residues" evidence="5">
    <location>
        <begin position="311"/>
        <end position="328"/>
    </location>
</feature>
<dbReference type="Gene3D" id="2.40.100.10">
    <property type="entry name" value="Cyclophilin-like"/>
    <property type="match status" value="1"/>
</dbReference>
<evidence type="ECO:0000259" key="6">
    <source>
        <dbReference type="PROSITE" id="PS50072"/>
    </source>
</evidence>
<feature type="compositionally biased region" description="Basic and acidic residues" evidence="5">
    <location>
        <begin position="204"/>
        <end position="222"/>
    </location>
</feature>
<dbReference type="STRING" id="1284197.S7ZYC8"/>
<dbReference type="OrthoDB" id="407558at2759"/>
<proteinExistence type="predicted"/>
<feature type="domain" description="PPIase cyclophilin-type" evidence="6">
    <location>
        <begin position="10"/>
        <end position="170"/>
    </location>
</feature>
<dbReference type="GO" id="GO:0006457">
    <property type="term" value="P:protein folding"/>
    <property type="evidence" value="ECO:0007669"/>
    <property type="project" value="InterPro"/>
</dbReference>
<keyword evidence="4" id="KW-0413">Isomerase</keyword>
<dbReference type="eggNOG" id="KOG0546">
    <property type="taxonomic scope" value="Eukaryota"/>
</dbReference>
<feature type="compositionally biased region" description="Basic and acidic residues" evidence="5">
    <location>
        <begin position="350"/>
        <end position="389"/>
    </location>
</feature>
<dbReference type="SUPFAM" id="SSF50891">
    <property type="entry name" value="Cyclophilin-like"/>
    <property type="match status" value="1"/>
</dbReference>
<dbReference type="AlphaFoldDB" id="S7ZYC8"/>
<dbReference type="PANTHER" id="PTHR11071">
    <property type="entry name" value="PEPTIDYL-PROLYL CIS-TRANS ISOMERASE"/>
    <property type="match status" value="1"/>
</dbReference>
<evidence type="ECO:0000313" key="8">
    <source>
        <dbReference type="Proteomes" id="UP000015100"/>
    </source>
</evidence>
<dbReference type="PROSITE" id="PS00170">
    <property type="entry name" value="CSA_PPIASE_1"/>
    <property type="match status" value="1"/>
</dbReference>
<feature type="compositionally biased region" description="Basic and acidic residues" evidence="5">
    <location>
        <begin position="239"/>
        <end position="251"/>
    </location>
</feature>
<dbReference type="EC" id="5.2.1.8" evidence="2"/>
<dbReference type="GO" id="GO:0005737">
    <property type="term" value="C:cytoplasm"/>
    <property type="evidence" value="ECO:0007669"/>
    <property type="project" value="TreeGrafter"/>
</dbReference>
<feature type="region of interest" description="Disordered" evidence="5">
    <location>
        <begin position="175"/>
        <end position="421"/>
    </location>
</feature>
<comment type="caution">
    <text evidence="7">The sequence shown here is derived from an EMBL/GenBank/DDBJ whole genome shotgun (WGS) entry which is preliminary data.</text>
</comment>
<feature type="compositionally biased region" description="Basic residues" evidence="5">
    <location>
        <begin position="190"/>
        <end position="203"/>
    </location>
</feature>
<dbReference type="PRINTS" id="PR00153">
    <property type="entry name" value="CSAPPISMRASE"/>
</dbReference>
<dbReference type="Pfam" id="PF00160">
    <property type="entry name" value="Pro_isomerase"/>
    <property type="match status" value="1"/>
</dbReference>
<feature type="compositionally biased region" description="Basic and acidic residues" evidence="5">
    <location>
        <begin position="329"/>
        <end position="341"/>
    </location>
</feature>
<dbReference type="OMA" id="FRYRHTK"/>
<dbReference type="FunFam" id="2.40.100.10:FF:000025">
    <property type="entry name" value="Peptidyl-prolyl cis-trans isomerase CYP19-2"/>
    <property type="match status" value="1"/>
</dbReference>
<gene>
    <name evidence="7" type="ORF">H072_11184</name>
</gene>
<dbReference type="PROSITE" id="PS50072">
    <property type="entry name" value="CSA_PPIASE_2"/>
    <property type="match status" value="1"/>
</dbReference>
<reference evidence="8" key="2">
    <citation type="submission" date="2013-04" db="EMBL/GenBank/DDBJ databases">
        <title>Genomic mechanisms accounting for the adaptation to parasitism in nematode-trapping fungi.</title>
        <authorList>
            <person name="Ahren D.G."/>
        </authorList>
    </citation>
    <scope>NUCLEOTIDE SEQUENCE [LARGE SCALE GENOMIC DNA]</scope>
    <source>
        <strain evidence="8">CBS 200.50</strain>
    </source>
</reference>
<comment type="catalytic activity">
    <reaction evidence="1">
        <text>[protein]-peptidylproline (omega=180) = [protein]-peptidylproline (omega=0)</text>
        <dbReference type="Rhea" id="RHEA:16237"/>
        <dbReference type="Rhea" id="RHEA-COMP:10747"/>
        <dbReference type="Rhea" id="RHEA-COMP:10748"/>
        <dbReference type="ChEBI" id="CHEBI:83833"/>
        <dbReference type="ChEBI" id="CHEBI:83834"/>
        <dbReference type="EC" id="5.2.1.8"/>
    </reaction>
</comment>
<dbReference type="EMBL" id="AQGS01001140">
    <property type="protein sequence ID" value="EPS35439.1"/>
    <property type="molecule type" value="Genomic_DNA"/>
</dbReference>
<feature type="compositionally biased region" description="Basic residues" evidence="5">
    <location>
        <begin position="252"/>
        <end position="270"/>
    </location>
</feature>
<protein>
    <recommendedName>
        <fullName evidence="2">peptidylprolyl isomerase</fullName>
        <ecNumber evidence="2">5.2.1.8</ecNumber>
    </recommendedName>
</protein>
<keyword evidence="3" id="KW-0697">Rotamase</keyword>
<evidence type="ECO:0000256" key="3">
    <source>
        <dbReference type="ARBA" id="ARBA00023110"/>
    </source>
</evidence>
<dbReference type="InterPro" id="IPR002130">
    <property type="entry name" value="Cyclophilin-type_PPIase_dom"/>
</dbReference>